<dbReference type="EMBL" id="JBHVBU010000021">
    <property type="protein sequence ID" value="MFE7963399.1"/>
    <property type="molecule type" value="Genomic_DNA"/>
</dbReference>
<keyword evidence="3" id="KW-1185">Reference proteome</keyword>
<gene>
    <name evidence="2" type="ORF">ACFU0X_10150</name>
</gene>
<evidence type="ECO:0000313" key="3">
    <source>
        <dbReference type="Proteomes" id="UP001600650"/>
    </source>
</evidence>
<proteinExistence type="predicted"/>
<protein>
    <submittedName>
        <fullName evidence="2">Uncharacterized protein</fullName>
    </submittedName>
</protein>
<name>A0ABW6JDF9_STRCE</name>
<feature type="compositionally biased region" description="Gly residues" evidence="1">
    <location>
        <begin position="1"/>
        <end position="10"/>
    </location>
</feature>
<sequence length="72" mass="7420">MGCATCGGGRQTSTSTYSAGGRGGAGQAWRLTDANGAEIFYVDGERAKRDHELMPGSTLDKINPITGALLTT</sequence>
<feature type="region of interest" description="Disordered" evidence="1">
    <location>
        <begin position="1"/>
        <end position="24"/>
    </location>
</feature>
<dbReference type="Proteomes" id="UP001600650">
    <property type="component" value="Unassembled WGS sequence"/>
</dbReference>
<reference evidence="2 3" key="1">
    <citation type="submission" date="2024-09" db="EMBL/GenBank/DDBJ databases">
        <title>The Natural Products Discovery Center: Release of the First 8490 Sequenced Strains for Exploring Actinobacteria Biosynthetic Diversity.</title>
        <authorList>
            <person name="Kalkreuter E."/>
            <person name="Kautsar S.A."/>
            <person name="Yang D."/>
            <person name="Bader C.D."/>
            <person name="Teijaro C.N."/>
            <person name="Fluegel L."/>
            <person name="Davis C.M."/>
            <person name="Simpson J.R."/>
            <person name="Lauterbach L."/>
            <person name="Steele A.D."/>
            <person name="Gui C."/>
            <person name="Meng S."/>
            <person name="Li G."/>
            <person name="Viehrig K."/>
            <person name="Ye F."/>
            <person name="Su P."/>
            <person name="Kiefer A.F."/>
            <person name="Nichols A."/>
            <person name="Cepeda A.J."/>
            <person name="Yan W."/>
            <person name="Fan B."/>
            <person name="Jiang Y."/>
            <person name="Adhikari A."/>
            <person name="Zheng C.-J."/>
            <person name="Schuster L."/>
            <person name="Cowan T.M."/>
            <person name="Smanski M.J."/>
            <person name="Chevrette M.G."/>
            <person name="De Carvalho L.P.S."/>
            <person name="Shen B."/>
        </authorList>
    </citation>
    <scope>NUCLEOTIDE SEQUENCE [LARGE SCALE GENOMIC DNA]</scope>
    <source>
        <strain evidence="2 3">NPDC057399</strain>
    </source>
</reference>
<comment type="caution">
    <text evidence="2">The sequence shown here is derived from an EMBL/GenBank/DDBJ whole genome shotgun (WGS) entry which is preliminary data.</text>
</comment>
<evidence type="ECO:0000256" key="1">
    <source>
        <dbReference type="SAM" id="MobiDB-lite"/>
    </source>
</evidence>
<accession>A0ABW6JDF9</accession>
<dbReference type="RefSeq" id="WP_381726201.1">
    <property type="nucleotide sequence ID" value="NZ_JBHVBU010000021.1"/>
</dbReference>
<organism evidence="2 3">
    <name type="scientific">Streptomyces cellulosae</name>
    <dbReference type="NCBI Taxonomy" id="1968"/>
    <lineage>
        <taxon>Bacteria</taxon>
        <taxon>Bacillati</taxon>
        <taxon>Actinomycetota</taxon>
        <taxon>Actinomycetes</taxon>
        <taxon>Kitasatosporales</taxon>
        <taxon>Streptomycetaceae</taxon>
        <taxon>Streptomyces</taxon>
    </lineage>
</organism>
<evidence type="ECO:0000313" key="2">
    <source>
        <dbReference type="EMBL" id="MFE7963399.1"/>
    </source>
</evidence>